<accession>A0A927GI09</accession>
<dbReference type="AlphaFoldDB" id="A0A927GI09"/>
<evidence type="ECO:0000313" key="2">
    <source>
        <dbReference type="EMBL" id="MBD2766902.1"/>
    </source>
</evidence>
<comment type="caution">
    <text evidence="2">The sequence shown here is derived from an EMBL/GenBank/DDBJ whole genome shotgun (WGS) entry which is preliminary data.</text>
</comment>
<feature type="transmembrane region" description="Helical" evidence="1">
    <location>
        <begin position="127"/>
        <end position="149"/>
    </location>
</feature>
<feature type="transmembrane region" description="Helical" evidence="1">
    <location>
        <begin position="89"/>
        <end position="115"/>
    </location>
</feature>
<evidence type="ECO:0000256" key="1">
    <source>
        <dbReference type="SAM" id="Phobius"/>
    </source>
</evidence>
<dbReference type="EMBL" id="JACXAD010000003">
    <property type="protein sequence ID" value="MBD2766902.1"/>
    <property type="molecule type" value="Genomic_DNA"/>
</dbReference>
<reference evidence="2" key="1">
    <citation type="submission" date="2020-09" db="EMBL/GenBank/DDBJ databases">
        <authorList>
            <person name="Kim M.K."/>
        </authorList>
    </citation>
    <scope>NUCLEOTIDE SEQUENCE</scope>
    <source>
        <strain evidence="2">BT664</strain>
    </source>
</reference>
<feature type="transmembrane region" description="Helical" evidence="1">
    <location>
        <begin position="155"/>
        <end position="175"/>
    </location>
</feature>
<sequence>MEDYAAKMLLKTDAALREYVTGHAQYREAAVLAALDELRRRGHPAPEEAALRPGLEAAATAQRAREEAAETERRSGAAGDNLEEADPALYSPVSIVLFSVLPMFTMLTGGVLMGMNLYRLGKKRATLGLAFFVIAYLYIGSLLFSWAVLNWGLSPVLGVLLFNLPAALAYVLWFWPRYVGATSFRSRNVLVPIMVWMLLAWGLQRITPYLIRQQPKEVRQQLERMMPPNQ</sequence>
<protein>
    <submittedName>
        <fullName evidence="2">Uncharacterized protein</fullName>
    </submittedName>
</protein>
<dbReference type="Proteomes" id="UP000612233">
    <property type="component" value="Unassembled WGS sequence"/>
</dbReference>
<gene>
    <name evidence="2" type="ORF">IC235_03225</name>
</gene>
<dbReference type="RefSeq" id="WP_191003737.1">
    <property type="nucleotide sequence ID" value="NZ_JACXAD010000003.1"/>
</dbReference>
<feature type="transmembrane region" description="Helical" evidence="1">
    <location>
        <begin position="187"/>
        <end position="204"/>
    </location>
</feature>
<keyword evidence="1" id="KW-1133">Transmembrane helix</keyword>
<evidence type="ECO:0000313" key="3">
    <source>
        <dbReference type="Proteomes" id="UP000612233"/>
    </source>
</evidence>
<proteinExistence type="predicted"/>
<keyword evidence="3" id="KW-1185">Reference proteome</keyword>
<name>A0A927GI09_9BACT</name>
<keyword evidence="1" id="KW-0472">Membrane</keyword>
<organism evidence="2 3">
    <name type="scientific">Hymenobacter montanus</name>
    <dbReference type="NCBI Taxonomy" id="2771359"/>
    <lineage>
        <taxon>Bacteria</taxon>
        <taxon>Pseudomonadati</taxon>
        <taxon>Bacteroidota</taxon>
        <taxon>Cytophagia</taxon>
        <taxon>Cytophagales</taxon>
        <taxon>Hymenobacteraceae</taxon>
        <taxon>Hymenobacter</taxon>
    </lineage>
</organism>
<keyword evidence="1" id="KW-0812">Transmembrane</keyword>